<evidence type="ECO:0000313" key="5">
    <source>
        <dbReference type="Proteomes" id="UP000887568"/>
    </source>
</evidence>
<organism evidence="4 5">
    <name type="scientific">Patiria miniata</name>
    <name type="common">Bat star</name>
    <name type="synonym">Asterina miniata</name>
    <dbReference type="NCBI Taxonomy" id="46514"/>
    <lineage>
        <taxon>Eukaryota</taxon>
        <taxon>Metazoa</taxon>
        <taxon>Echinodermata</taxon>
        <taxon>Eleutherozoa</taxon>
        <taxon>Asterozoa</taxon>
        <taxon>Asteroidea</taxon>
        <taxon>Valvatacea</taxon>
        <taxon>Valvatida</taxon>
        <taxon>Asterinidae</taxon>
        <taxon>Patiria</taxon>
    </lineage>
</organism>
<dbReference type="InterPro" id="IPR036140">
    <property type="entry name" value="PFN_sf"/>
</dbReference>
<accession>A0A913ZQ56</accession>
<dbReference type="AlphaFoldDB" id="A0A913ZQ56"/>
<evidence type="ECO:0000256" key="2">
    <source>
        <dbReference type="RuleBase" id="RU003909"/>
    </source>
</evidence>
<feature type="transmembrane region" description="Helical" evidence="3">
    <location>
        <begin position="12"/>
        <end position="33"/>
    </location>
</feature>
<dbReference type="InterPro" id="IPR048278">
    <property type="entry name" value="PFN"/>
</dbReference>
<comment type="similarity">
    <text evidence="1 2">Belongs to the profilin family.</text>
</comment>
<keyword evidence="5" id="KW-1185">Reference proteome</keyword>
<proteinExistence type="inferred from homology"/>
<dbReference type="RefSeq" id="XP_038053201.1">
    <property type="nucleotide sequence ID" value="XM_038197273.1"/>
</dbReference>
<protein>
    <recommendedName>
        <fullName evidence="2">Profilin</fullName>
    </recommendedName>
</protein>
<keyword evidence="2" id="KW-0009">Actin-binding</keyword>
<dbReference type="Proteomes" id="UP000887568">
    <property type="component" value="Unplaced"/>
</dbReference>
<dbReference type="GeneID" id="119725726"/>
<reference evidence="4" key="1">
    <citation type="submission" date="2022-11" db="UniProtKB">
        <authorList>
            <consortium name="EnsemblMetazoa"/>
        </authorList>
    </citation>
    <scope>IDENTIFICATION</scope>
</reference>
<dbReference type="Pfam" id="PF00235">
    <property type="entry name" value="Profilin"/>
    <property type="match status" value="1"/>
</dbReference>
<sequence>MLEKVVMGFPGIMKVFGAVFLMLLVVGVPVRGIQREVDSLSKKTTGYDGFIDQLITDGAGNIDRACIIPRDGGSLLSSSDHPHALHMTVEERLEIAEALRDNSWSSIETEGLFVEGQKYIFLGVDEDGIFKGLKIGPGGGGVIGEPSNAAIVVVHTSSSSFFTMVQVNIVLGQVVEAMKSQGL</sequence>
<evidence type="ECO:0000256" key="3">
    <source>
        <dbReference type="SAM" id="Phobius"/>
    </source>
</evidence>
<evidence type="ECO:0000256" key="1">
    <source>
        <dbReference type="ARBA" id="ARBA00010058"/>
    </source>
</evidence>
<dbReference type="Gene3D" id="3.30.450.30">
    <property type="entry name" value="Dynein light chain 2a, cytoplasmic"/>
    <property type="match status" value="1"/>
</dbReference>
<keyword evidence="3" id="KW-0812">Transmembrane</keyword>
<dbReference type="InterPro" id="IPR005455">
    <property type="entry name" value="PFN_euk"/>
</dbReference>
<dbReference type="OrthoDB" id="421374at2759"/>
<dbReference type="GO" id="GO:0003779">
    <property type="term" value="F:actin binding"/>
    <property type="evidence" value="ECO:0007669"/>
    <property type="project" value="UniProtKB-KW"/>
</dbReference>
<dbReference type="EnsemblMetazoa" id="XM_038197273.1">
    <property type="protein sequence ID" value="XP_038053201.1"/>
    <property type="gene ID" value="LOC119725726"/>
</dbReference>
<name>A0A913ZQ56_PATMI</name>
<dbReference type="SUPFAM" id="SSF55770">
    <property type="entry name" value="Profilin (actin-binding protein)"/>
    <property type="match status" value="1"/>
</dbReference>
<keyword evidence="3" id="KW-0472">Membrane</keyword>
<keyword evidence="3" id="KW-1133">Transmembrane helix</keyword>
<dbReference type="SMART" id="SM00392">
    <property type="entry name" value="PROF"/>
    <property type="match status" value="1"/>
</dbReference>
<evidence type="ECO:0000313" key="4">
    <source>
        <dbReference type="EnsemblMetazoa" id="XP_038053201.1"/>
    </source>
</evidence>